<feature type="compositionally biased region" description="Polar residues" evidence="1">
    <location>
        <begin position="505"/>
        <end position="515"/>
    </location>
</feature>
<feature type="compositionally biased region" description="Acidic residues" evidence="1">
    <location>
        <begin position="274"/>
        <end position="283"/>
    </location>
</feature>
<feature type="compositionally biased region" description="Acidic residues" evidence="1">
    <location>
        <begin position="193"/>
        <end position="203"/>
    </location>
</feature>
<evidence type="ECO:0000259" key="2">
    <source>
        <dbReference type="Pfam" id="PF23030"/>
    </source>
</evidence>
<dbReference type="InterPro" id="IPR052650">
    <property type="entry name" value="Zinc_finger_CCCH"/>
</dbReference>
<dbReference type="AlphaFoldDB" id="A0AAQ3SLV8"/>
<feature type="compositionally biased region" description="Basic and acidic residues" evidence="1">
    <location>
        <begin position="355"/>
        <end position="369"/>
    </location>
</feature>
<dbReference type="Pfam" id="PF23030">
    <property type="entry name" value="SCAF11-like_C"/>
    <property type="match status" value="1"/>
</dbReference>
<feature type="compositionally biased region" description="Polar residues" evidence="1">
    <location>
        <begin position="226"/>
        <end position="236"/>
    </location>
</feature>
<keyword evidence="4" id="KW-1185">Reference proteome</keyword>
<organism evidence="3 4">
    <name type="scientific">Paspalum notatum var. saurae</name>
    <dbReference type="NCBI Taxonomy" id="547442"/>
    <lineage>
        <taxon>Eukaryota</taxon>
        <taxon>Viridiplantae</taxon>
        <taxon>Streptophyta</taxon>
        <taxon>Embryophyta</taxon>
        <taxon>Tracheophyta</taxon>
        <taxon>Spermatophyta</taxon>
        <taxon>Magnoliopsida</taxon>
        <taxon>Liliopsida</taxon>
        <taxon>Poales</taxon>
        <taxon>Poaceae</taxon>
        <taxon>PACMAD clade</taxon>
        <taxon>Panicoideae</taxon>
        <taxon>Andropogonodae</taxon>
        <taxon>Paspaleae</taxon>
        <taxon>Paspalinae</taxon>
        <taxon>Paspalum</taxon>
    </lineage>
</organism>
<feature type="compositionally biased region" description="Basic and acidic residues" evidence="1">
    <location>
        <begin position="332"/>
        <end position="344"/>
    </location>
</feature>
<dbReference type="PANTHER" id="PTHR36886">
    <property type="entry name" value="PROTEIN FRIGIDA-ESSENTIAL 1"/>
    <property type="match status" value="1"/>
</dbReference>
<feature type="compositionally biased region" description="Pro residues" evidence="1">
    <location>
        <begin position="47"/>
        <end position="62"/>
    </location>
</feature>
<feature type="domain" description="SFR19-like C-terminal" evidence="2">
    <location>
        <begin position="901"/>
        <end position="961"/>
    </location>
</feature>
<accession>A0AAQ3SLV8</accession>
<feature type="compositionally biased region" description="Pro residues" evidence="1">
    <location>
        <begin position="132"/>
        <end position="155"/>
    </location>
</feature>
<dbReference type="InterPro" id="IPR057031">
    <property type="entry name" value="SFR19-like_C"/>
</dbReference>
<dbReference type="PRINTS" id="PR01217">
    <property type="entry name" value="PRICHEXTENSN"/>
</dbReference>
<feature type="compositionally biased region" description="Pro residues" evidence="1">
    <location>
        <begin position="106"/>
        <end position="124"/>
    </location>
</feature>
<dbReference type="PANTHER" id="PTHR36886:SF7">
    <property type="entry name" value="EXPRESSED PROTEIN"/>
    <property type="match status" value="1"/>
</dbReference>
<gene>
    <name evidence="3" type="ORF">U9M48_006585</name>
</gene>
<evidence type="ECO:0000313" key="3">
    <source>
        <dbReference type="EMBL" id="WVZ55995.1"/>
    </source>
</evidence>
<feature type="region of interest" description="Disordered" evidence="1">
    <location>
        <begin position="79"/>
        <end position="171"/>
    </location>
</feature>
<feature type="region of interest" description="Disordered" evidence="1">
    <location>
        <begin position="416"/>
        <end position="476"/>
    </location>
</feature>
<dbReference type="Proteomes" id="UP001341281">
    <property type="component" value="Chromosome 02"/>
</dbReference>
<evidence type="ECO:0000256" key="1">
    <source>
        <dbReference type="SAM" id="MobiDB-lite"/>
    </source>
</evidence>
<feature type="compositionally biased region" description="Basic and acidic residues" evidence="1">
    <location>
        <begin position="802"/>
        <end position="814"/>
    </location>
</feature>
<dbReference type="EMBL" id="CP144746">
    <property type="protein sequence ID" value="WVZ55995.1"/>
    <property type="molecule type" value="Genomic_DNA"/>
</dbReference>
<feature type="region of interest" description="Disordered" evidence="1">
    <location>
        <begin position="271"/>
        <end position="399"/>
    </location>
</feature>
<name>A0AAQ3SLV8_PASNO</name>
<feature type="region of interest" description="Disordered" evidence="1">
    <location>
        <begin position="784"/>
        <end position="814"/>
    </location>
</feature>
<evidence type="ECO:0000313" key="4">
    <source>
        <dbReference type="Proteomes" id="UP001341281"/>
    </source>
</evidence>
<reference evidence="3 4" key="1">
    <citation type="submission" date="2024-02" db="EMBL/GenBank/DDBJ databases">
        <title>High-quality chromosome-scale genome assembly of Pensacola bahiagrass (Paspalum notatum Flugge var. saurae).</title>
        <authorList>
            <person name="Vega J.M."/>
            <person name="Podio M."/>
            <person name="Orjuela J."/>
            <person name="Siena L.A."/>
            <person name="Pessino S.C."/>
            <person name="Combes M.C."/>
            <person name="Mariac C."/>
            <person name="Albertini E."/>
            <person name="Pupilli F."/>
            <person name="Ortiz J.P.A."/>
            <person name="Leblanc O."/>
        </authorList>
    </citation>
    <scope>NUCLEOTIDE SEQUENCE [LARGE SCALE GENOMIC DNA]</scope>
    <source>
        <strain evidence="3">R1</strain>
        <tissue evidence="3">Leaf</tissue>
    </source>
</reference>
<feature type="compositionally biased region" description="Basic residues" evidence="1">
    <location>
        <begin position="370"/>
        <end position="380"/>
    </location>
</feature>
<feature type="region of interest" description="Disordered" evidence="1">
    <location>
        <begin position="1"/>
        <end position="67"/>
    </location>
</feature>
<protein>
    <recommendedName>
        <fullName evidence="2">SFR19-like C-terminal domain-containing protein</fullName>
    </recommendedName>
</protein>
<proteinExistence type="predicted"/>
<sequence>MYGQGGSFNPPYRHGVPPPPPQQQQAGVAGSFAQQPVPAAYPQHPGMRPPPGPYQHRMPPPQNQQYPFAQHGQMHQMPMLPQQRGYAPMQIPGPPPPQQAMHHAPPQYPMPGSLPPPPPRPPSFAPENVLPPSGPPPPPPPPPPSPPPPLPPAPATPVIEQPCDVEAEEKKVACDGGHDAKTLKEATQLIVSDDSDMDMDGDDSPFRQPLTPENSSFVTAEKTGDVNVSNSGNDLSSLGKDLPPDGGGNAKTAHVIVDGASPFRLIQGYASEDSANEVDDDPEGASTLVILPEDGNRSHPSDRNTRINYQNQKHANAKENVNAPHCIEQNGEAEKYRLNDESNPVKHGTCVLGHLAKEDSSDSEFDGKRHERREKKRTRSKSPLGRNHSPLGAKKFSPSRRLPFRDLTILRFFSFSPGKQSRSPSAKRVHPAGEGNVSGEGQVLTDKSDGSSNDLIGKVGENTAPGGALGHHFHGDNLTSESSLPLASCANVSDPHKMQRPCPPSESQSDLNVSSSAGGQILVSQSTAAAPFTSVQTTKNSMACEHLQPHPQSLCPPGHMPLPGQPIFATSEYSQKQFQHNVIAPANEFLQNQMRSYPPPDLSHPRPLGFHQHTLPPAVPSHQQPSAIPVENASVPPPDRWSEYSGGVGLSFSSHQSPYGQHPGNLDSGTNLVYPSFQRFPSNLPGSSDLDPLSDVALPKSSIKPHFNPFASTFEQTDPSLDIDPAVSPNADASVSTKAEHMNTLSPFGQPFPGSRTHAHESSAEAVPNKQKLFRQEFASGAPYDPLLDSIEPSSSSINKVDPGKEKKRSAADSRDAVKFMNIEVDSENMHGLGVVAESEVEGLGEVAADTEAGVVENASPEFLGAKDWNLDIPGDIDNDQTLDKNKKGKDSRSMKLFKIAIADFVKEVLKPSWRQGNMSKEAFKTIVRKTVDKVSNSVPSSHVPKTPAKIKHYVQSSQKKVTKLVMGYVDKYAKV</sequence>
<feature type="region of interest" description="Disordered" evidence="1">
    <location>
        <begin position="495"/>
        <end position="515"/>
    </location>
</feature>
<feature type="region of interest" description="Disordered" evidence="1">
    <location>
        <begin position="191"/>
        <end position="253"/>
    </location>
</feature>
<feature type="compositionally biased region" description="Basic and acidic residues" evidence="1">
    <location>
        <begin position="294"/>
        <end position="305"/>
    </location>
</feature>